<protein>
    <recommendedName>
        <fullName evidence="3">Integrase catalytic domain-containing protein</fullName>
    </recommendedName>
</protein>
<dbReference type="Gene3D" id="3.30.420.10">
    <property type="entry name" value="Ribonuclease H-like superfamily/Ribonuclease H"/>
    <property type="match status" value="1"/>
</dbReference>
<evidence type="ECO:0008006" key="3">
    <source>
        <dbReference type="Google" id="ProtNLM"/>
    </source>
</evidence>
<sequence>MDTKLKHCTAFHPQTDGQTEVVNRTMVHLLRGYNSKHPRTWDASLPYLQFAFNRAIHSSTLKSPFKVCLGYLRSSLFDMAFSVADKQNGEENDDRLKAQRLLELISKIHKEVDEQLHKTQQRYKARHDRHRLQHDFKILEKIEENAFRLELPPYMQIYSVINAEYLKPFEPSLLDDDEDVKDSRLPPLDDLWFEREDPLIADCILKKKAITTRRGKIESYHIGRKRQLPSKSKWFCKEKGIQEFPNLQF</sequence>
<dbReference type="InterPro" id="IPR050951">
    <property type="entry name" value="Retrovirus_Pol_polyprotein"/>
</dbReference>
<evidence type="ECO:0000313" key="2">
    <source>
        <dbReference type="Proteomes" id="UP001054821"/>
    </source>
</evidence>
<name>A0AAD4YKL2_PRUDU</name>
<accession>A0AAD4YKL2</accession>
<evidence type="ECO:0000313" key="1">
    <source>
        <dbReference type="EMBL" id="KAI5313567.1"/>
    </source>
</evidence>
<dbReference type="EMBL" id="JAJFAZ020000008">
    <property type="protein sequence ID" value="KAI5313567.1"/>
    <property type="molecule type" value="Genomic_DNA"/>
</dbReference>
<dbReference type="PANTHER" id="PTHR37984:SF5">
    <property type="entry name" value="PROTEIN NYNRIN-LIKE"/>
    <property type="match status" value="1"/>
</dbReference>
<dbReference type="InterPro" id="IPR012337">
    <property type="entry name" value="RNaseH-like_sf"/>
</dbReference>
<proteinExistence type="predicted"/>
<keyword evidence="2" id="KW-1185">Reference proteome</keyword>
<reference evidence="1 2" key="1">
    <citation type="journal article" date="2022" name="G3 (Bethesda)">
        <title>Whole-genome sequence and methylome profiling of the almond [Prunus dulcis (Mill.) D.A. Webb] cultivar 'Nonpareil'.</title>
        <authorList>
            <person name="D'Amico-Willman K.M."/>
            <person name="Ouma W.Z."/>
            <person name="Meulia T."/>
            <person name="Sideli G.M."/>
            <person name="Gradziel T.M."/>
            <person name="Fresnedo-Ramirez J."/>
        </authorList>
    </citation>
    <scope>NUCLEOTIDE SEQUENCE [LARGE SCALE GENOMIC DNA]</scope>
    <source>
        <strain evidence="1">Clone GOH B32 T37-40</strain>
    </source>
</reference>
<organism evidence="1 2">
    <name type="scientific">Prunus dulcis</name>
    <name type="common">Almond</name>
    <name type="synonym">Amygdalus dulcis</name>
    <dbReference type="NCBI Taxonomy" id="3755"/>
    <lineage>
        <taxon>Eukaryota</taxon>
        <taxon>Viridiplantae</taxon>
        <taxon>Streptophyta</taxon>
        <taxon>Embryophyta</taxon>
        <taxon>Tracheophyta</taxon>
        <taxon>Spermatophyta</taxon>
        <taxon>Magnoliopsida</taxon>
        <taxon>eudicotyledons</taxon>
        <taxon>Gunneridae</taxon>
        <taxon>Pentapetalae</taxon>
        <taxon>rosids</taxon>
        <taxon>fabids</taxon>
        <taxon>Rosales</taxon>
        <taxon>Rosaceae</taxon>
        <taxon>Amygdaloideae</taxon>
        <taxon>Amygdaleae</taxon>
        <taxon>Prunus</taxon>
    </lineage>
</organism>
<gene>
    <name evidence="1" type="ORF">L3X38_042743</name>
</gene>
<dbReference type="Proteomes" id="UP001054821">
    <property type="component" value="Chromosome 8"/>
</dbReference>
<dbReference type="SUPFAM" id="SSF53098">
    <property type="entry name" value="Ribonuclease H-like"/>
    <property type="match status" value="1"/>
</dbReference>
<dbReference type="PANTHER" id="PTHR37984">
    <property type="entry name" value="PROTEIN CBG26694"/>
    <property type="match status" value="1"/>
</dbReference>
<dbReference type="AlphaFoldDB" id="A0AAD4YKL2"/>
<dbReference type="InterPro" id="IPR036397">
    <property type="entry name" value="RNaseH_sf"/>
</dbReference>
<dbReference type="GO" id="GO:0003676">
    <property type="term" value="F:nucleic acid binding"/>
    <property type="evidence" value="ECO:0007669"/>
    <property type="project" value="InterPro"/>
</dbReference>
<comment type="caution">
    <text evidence="1">The sequence shown here is derived from an EMBL/GenBank/DDBJ whole genome shotgun (WGS) entry which is preliminary data.</text>
</comment>